<sequence length="231" mass="24808">MGKKIQTPFFMFNPKSYLYGEKITEMADVAEEIAKKYPSITVLLTCQHVDMRLVAPRVKHVKIVAQHMDAIVPGRGMGAILPEGIRDAGAQVVLLNHAEHPMTMDAIIRAMERAEDLGLETIVCANSLKEAIAIATLKPSIILCEPTALIGTGQTSTASYIKSTNQAIKSVSPKTLVMQAAGITSPQDVYEVMELGADGVGCTSGITTAKNPPKMLEDMIIALTEDMGDLP</sequence>
<dbReference type="InterPro" id="IPR035990">
    <property type="entry name" value="TIM_sf"/>
</dbReference>
<name>A0A0E4H3S1_9STRE</name>
<protein>
    <submittedName>
        <fullName evidence="2">Triosephosphate isomerase</fullName>
    </submittedName>
</protein>
<keyword evidence="3" id="KW-1185">Reference proteome</keyword>
<dbReference type="STRING" id="1608583.BN1356_00095"/>
<accession>A0A0E4H3S1</accession>
<dbReference type="PROSITE" id="PS51440">
    <property type="entry name" value="TIM_2"/>
    <property type="match status" value="1"/>
</dbReference>
<dbReference type="Proteomes" id="UP000198604">
    <property type="component" value="Unassembled WGS sequence"/>
</dbReference>
<dbReference type="SUPFAM" id="SSF51351">
    <property type="entry name" value="Triosephosphate isomerase (TIM)"/>
    <property type="match status" value="1"/>
</dbReference>
<keyword evidence="1 2" id="KW-0413">Isomerase</keyword>
<dbReference type="Gene3D" id="3.20.20.70">
    <property type="entry name" value="Aldolase class I"/>
    <property type="match status" value="1"/>
</dbReference>
<dbReference type="Pfam" id="PF00121">
    <property type="entry name" value="TIM"/>
    <property type="match status" value="1"/>
</dbReference>
<organism evidence="2 3">
    <name type="scientific">Streptococcus varani</name>
    <dbReference type="NCBI Taxonomy" id="1608583"/>
    <lineage>
        <taxon>Bacteria</taxon>
        <taxon>Bacillati</taxon>
        <taxon>Bacillota</taxon>
        <taxon>Bacilli</taxon>
        <taxon>Lactobacillales</taxon>
        <taxon>Streptococcaceae</taxon>
        <taxon>Streptococcus</taxon>
    </lineage>
</organism>
<dbReference type="InterPro" id="IPR013785">
    <property type="entry name" value="Aldolase_TIM"/>
</dbReference>
<dbReference type="NCBIfam" id="NF003302">
    <property type="entry name" value="PRK04302.1"/>
    <property type="match status" value="1"/>
</dbReference>
<gene>
    <name evidence="2" type="ORF">BN1356_00095</name>
</gene>
<evidence type="ECO:0000256" key="1">
    <source>
        <dbReference type="ARBA" id="ARBA00023235"/>
    </source>
</evidence>
<dbReference type="EMBL" id="CTEN01000001">
    <property type="protein sequence ID" value="CQR23728.1"/>
    <property type="molecule type" value="Genomic_DNA"/>
</dbReference>
<dbReference type="AlphaFoldDB" id="A0A0E4H3S1"/>
<evidence type="ECO:0000313" key="3">
    <source>
        <dbReference type="Proteomes" id="UP000198604"/>
    </source>
</evidence>
<evidence type="ECO:0000313" key="2">
    <source>
        <dbReference type="EMBL" id="CQR23728.1"/>
    </source>
</evidence>
<dbReference type="GO" id="GO:0004807">
    <property type="term" value="F:triose-phosphate isomerase activity"/>
    <property type="evidence" value="ECO:0007669"/>
    <property type="project" value="InterPro"/>
</dbReference>
<proteinExistence type="predicted"/>
<reference evidence="3" key="1">
    <citation type="submission" date="2015-03" db="EMBL/GenBank/DDBJ databases">
        <authorList>
            <person name="Urmite Genomes"/>
        </authorList>
    </citation>
    <scope>NUCLEOTIDE SEQUENCE [LARGE SCALE GENOMIC DNA]</scope>
    <source>
        <strain evidence="3">FF10</strain>
    </source>
</reference>
<dbReference type="InterPro" id="IPR000652">
    <property type="entry name" value="Triosephosphate_isomerase"/>
</dbReference>
<dbReference type="OrthoDB" id="2571246at2"/>